<dbReference type="OrthoDB" id="9794260at2"/>
<proteinExistence type="predicted"/>
<gene>
    <name evidence="1" type="ORF">BX592_108157</name>
</gene>
<evidence type="ECO:0000313" key="1">
    <source>
        <dbReference type="EMBL" id="TDY50920.1"/>
    </source>
</evidence>
<dbReference type="EMBL" id="SORE01000008">
    <property type="protein sequence ID" value="TDY50920.1"/>
    <property type="molecule type" value="Genomic_DNA"/>
</dbReference>
<name>A0A4R8LT97_9BURK</name>
<protein>
    <submittedName>
        <fullName evidence="1">Uncharacterized protein</fullName>
    </submittedName>
</protein>
<dbReference type="Gene3D" id="1.10.10.10">
    <property type="entry name" value="Winged helix-like DNA-binding domain superfamily/Winged helix DNA-binding domain"/>
    <property type="match status" value="1"/>
</dbReference>
<evidence type="ECO:0000313" key="2">
    <source>
        <dbReference type="Proteomes" id="UP000295509"/>
    </source>
</evidence>
<dbReference type="Proteomes" id="UP000295509">
    <property type="component" value="Unassembled WGS sequence"/>
</dbReference>
<dbReference type="RefSeq" id="WP_134192151.1">
    <property type="nucleotide sequence ID" value="NZ_JBHLUW010000003.1"/>
</dbReference>
<comment type="caution">
    <text evidence="1">The sequence shown here is derived from an EMBL/GenBank/DDBJ whole genome shotgun (WGS) entry which is preliminary data.</text>
</comment>
<organism evidence="1 2">
    <name type="scientific">Paraburkholderia rhizosphaerae</name>
    <dbReference type="NCBI Taxonomy" id="480658"/>
    <lineage>
        <taxon>Bacteria</taxon>
        <taxon>Pseudomonadati</taxon>
        <taxon>Pseudomonadota</taxon>
        <taxon>Betaproteobacteria</taxon>
        <taxon>Burkholderiales</taxon>
        <taxon>Burkholderiaceae</taxon>
        <taxon>Paraburkholderia</taxon>
    </lineage>
</organism>
<dbReference type="AlphaFoldDB" id="A0A4R8LT97"/>
<dbReference type="InterPro" id="IPR036388">
    <property type="entry name" value="WH-like_DNA-bd_sf"/>
</dbReference>
<keyword evidence="2" id="KW-1185">Reference proteome</keyword>
<sequence length="79" mass="8552">MKHGSHVLRATKQRITDYLRQHPAAADSAGGIHRWWLQGGEVAPQVVEQALDELVAEGVVARTVLSDGHAVYGAMHRSG</sequence>
<accession>A0A4R8LT97</accession>
<reference evidence="1 2" key="1">
    <citation type="submission" date="2019-03" db="EMBL/GenBank/DDBJ databases">
        <title>Genomic Encyclopedia of Type Strains, Phase III (KMG-III): the genomes of soil and plant-associated and newly described type strains.</title>
        <authorList>
            <person name="Whitman W."/>
        </authorList>
    </citation>
    <scope>NUCLEOTIDE SEQUENCE [LARGE SCALE GENOMIC DNA]</scope>
    <source>
        <strain evidence="1 2">LMG 29544</strain>
    </source>
</reference>